<dbReference type="EMBL" id="SGPJ01000540">
    <property type="protein sequence ID" value="THG93911.1"/>
    <property type="molecule type" value="Genomic_DNA"/>
</dbReference>
<dbReference type="AlphaFoldDB" id="A0A4S4K7S7"/>
<proteinExistence type="predicted"/>
<sequence>MPLPVPKAELIGSTLELIGYGAYLIIFLQCLQVLYKKYTRGHTVGYLLCTAITIFVLVTIHLAVDVVRFMAAFSGNMDIPNAPATYYGNVNSPLDLTKTAVTFTVWGSNYLIAVIPFLLFMADIATSAWFTWSLNQVKPGDDVLVANVTLRSKYFYIVTLVLNLICSFLISWKIWTIQRRVSGFAVHASRLTNIVTVILESGTFLTDAHYIDLLINLLSICSRYLFGLADCSNCSEHYRRRGYICNAQLYLPSNNLISNNLEQGMVFSVVIIRVLNDRLHITTDRTGATTSFSLPRVSRRKGSAVPNVSLSAASDGSGTLAGSANDGVQINLETIVHADGRNYDQDSVKVETGSGHFDHGKGDSLA</sequence>
<feature type="region of interest" description="Disordered" evidence="1">
    <location>
        <begin position="346"/>
        <end position="366"/>
    </location>
</feature>
<dbReference type="Proteomes" id="UP000309038">
    <property type="component" value="Unassembled WGS sequence"/>
</dbReference>
<keyword evidence="2" id="KW-0812">Transmembrane</keyword>
<evidence type="ECO:0000256" key="2">
    <source>
        <dbReference type="SAM" id="Phobius"/>
    </source>
</evidence>
<feature type="transmembrane region" description="Helical" evidence="2">
    <location>
        <begin position="44"/>
        <end position="64"/>
    </location>
</feature>
<comment type="caution">
    <text evidence="3">The sequence shown here is derived from an EMBL/GenBank/DDBJ whole genome shotgun (WGS) entry which is preliminary data.</text>
</comment>
<reference evidence="3 4" key="1">
    <citation type="submission" date="2019-02" db="EMBL/GenBank/DDBJ databases">
        <title>Genome sequencing of the rare red list fungi Phlebia centrifuga.</title>
        <authorList>
            <person name="Buettner E."/>
            <person name="Kellner H."/>
        </authorList>
    </citation>
    <scope>NUCLEOTIDE SEQUENCE [LARGE SCALE GENOMIC DNA]</scope>
    <source>
        <strain evidence="3 4">DSM 108282</strain>
    </source>
</reference>
<gene>
    <name evidence="3" type="ORF">EW026_g7443</name>
</gene>
<feature type="transmembrane region" description="Helical" evidence="2">
    <location>
        <begin position="17"/>
        <end position="35"/>
    </location>
</feature>
<feature type="transmembrane region" description="Helical" evidence="2">
    <location>
        <begin position="154"/>
        <end position="175"/>
    </location>
</feature>
<organism evidence="3 4">
    <name type="scientific">Hermanssonia centrifuga</name>
    <dbReference type="NCBI Taxonomy" id="98765"/>
    <lineage>
        <taxon>Eukaryota</taxon>
        <taxon>Fungi</taxon>
        <taxon>Dikarya</taxon>
        <taxon>Basidiomycota</taxon>
        <taxon>Agaricomycotina</taxon>
        <taxon>Agaricomycetes</taxon>
        <taxon>Polyporales</taxon>
        <taxon>Meruliaceae</taxon>
        <taxon>Hermanssonia</taxon>
    </lineage>
</organism>
<evidence type="ECO:0000313" key="3">
    <source>
        <dbReference type="EMBL" id="THG93911.1"/>
    </source>
</evidence>
<evidence type="ECO:0000313" key="4">
    <source>
        <dbReference type="Proteomes" id="UP000309038"/>
    </source>
</evidence>
<keyword evidence="2" id="KW-1133">Transmembrane helix</keyword>
<feature type="transmembrane region" description="Helical" evidence="2">
    <location>
        <begin position="110"/>
        <end position="134"/>
    </location>
</feature>
<evidence type="ECO:0000256" key="1">
    <source>
        <dbReference type="SAM" id="MobiDB-lite"/>
    </source>
</evidence>
<keyword evidence="4" id="KW-1185">Reference proteome</keyword>
<protein>
    <submittedName>
        <fullName evidence="3">Uncharacterized protein</fullName>
    </submittedName>
</protein>
<feature type="compositionally biased region" description="Basic and acidic residues" evidence="1">
    <location>
        <begin position="356"/>
        <end position="366"/>
    </location>
</feature>
<name>A0A4S4K7S7_9APHY</name>
<keyword evidence="2" id="KW-0472">Membrane</keyword>
<accession>A0A4S4K7S7</accession>